<evidence type="ECO:0000313" key="3">
    <source>
        <dbReference type="Proteomes" id="UP000315010"/>
    </source>
</evidence>
<protein>
    <submittedName>
        <fullName evidence="2">Uncharacterized protein</fullName>
    </submittedName>
</protein>
<evidence type="ECO:0000256" key="1">
    <source>
        <dbReference type="SAM" id="MobiDB-lite"/>
    </source>
</evidence>
<dbReference type="EMBL" id="SJPJ01000002">
    <property type="protein sequence ID" value="TWT76724.1"/>
    <property type="molecule type" value="Genomic_DNA"/>
</dbReference>
<keyword evidence="3" id="KW-1185">Reference proteome</keyword>
<feature type="compositionally biased region" description="Basic and acidic residues" evidence="1">
    <location>
        <begin position="15"/>
        <end position="24"/>
    </location>
</feature>
<name>A0A5C5YP95_9BACT</name>
<accession>A0A5C5YP95</accession>
<organism evidence="2 3">
    <name type="scientific">Novipirellula herctigrandis</name>
    <dbReference type="NCBI Taxonomy" id="2527986"/>
    <lineage>
        <taxon>Bacteria</taxon>
        <taxon>Pseudomonadati</taxon>
        <taxon>Planctomycetota</taxon>
        <taxon>Planctomycetia</taxon>
        <taxon>Pirellulales</taxon>
        <taxon>Pirellulaceae</taxon>
        <taxon>Novipirellula</taxon>
    </lineage>
</organism>
<gene>
    <name evidence="2" type="ORF">CA13_72220</name>
</gene>
<dbReference type="AlphaFoldDB" id="A0A5C5YP95"/>
<evidence type="ECO:0000313" key="2">
    <source>
        <dbReference type="EMBL" id="TWT76724.1"/>
    </source>
</evidence>
<dbReference type="Proteomes" id="UP000315010">
    <property type="component" value="Unassembled WGS sequence"/>
</dbReference>
<feature type="region of interest" description="Disordered" evidence="1">
    <location>
        <begin position="1"/>
        <end position="24"/>
    </location>
</feature>
<proteinExistence type="predicted"/>
<comment type="caution">
    <text evidence="2">The sequence shown here is derived from an EMBL/GenBank/DDBJ whole genome shotgun (WGS) entry which is preliminary data.</text>
</comment>
<sequence length="63" mass="6972">MGVKAEYSTSLPADRNGEPADRNLERVELCEQGSHDRPVERSPLGCAQIIPIGQNWVIPRSLN</sequence>
<reference evidence="2 3" key="1">
    <citation type="submission" date="2019-02" db="EMBL/GenBank/DDBJ databases">
        <title>Deep-cultivation of Planctomycetes and their phenomic and genomic characterization uncovers novel biology.</title>
        <authorList>
            <person name="Wiegand S."/>
            <person name="Jogler M."/>
            <person name="Boedeker C."/>
            <person name="Pinto D."/>
            <person name="Vollmers J."/>
            <person name="Rivas-Marin E."/>
            <person name="Kohn T."/>
            <person name="Peeters S.H."/>
            <person name="Heuer A."/>
            <person name="Rast P."/>
            <person name="Oberbeckmann S."/>
            <person name="Bunk B."/>
            <person name="Jeske O."/>
            <person name="Meyerdierks A."/>
            <person name="Storesund J.E."/>
            <person name="Kallscheuer N."/>
            <person name="Luecker S."/>
            <person name="Lage O.M."/>
            <person name="Pohl T."/>
            <person name="Merkel B.J."/>
            <person name="Hornburger P."/>
            <person name="Mueller R.-W."/>
            <person name="Bruemmer F."/>
            <person name="Labrenz M."/>
            <person name="Spormann A.M."/>
            <person name="Op Den Camp H."/>
            <person name="Overmann J."/>
            <person name="Amann R."/>
            <person name="Jetten M.S.M."/>
            <person name="Mascher T."/>
            <person name="Medema M.H."/>
            <person name="Devos D.P."/>
            <person name="Kaster A.-K."/>
            <person name="Ovreas L."/>
            <person name="Rohde M."/>
            <person name="Galperin M.Y."/>
            <person name="Jogler C."/>
        </authorList>
    </citation>
    <scope>NUCLEOTIDE SEQUENCE [LARGE SCALE GENOMIC DNA]</scope>
    <source>
        <strain evidence="2 3">CA13</strain>
    </source>
</reference>